<feature type="region of interest" description="Disordered" evidence="1">
    <location>
        <begin position="1"/>
        <end position="48"/>
    </location>
</feature>
<evidence type="ECO:0000256" key="1">
    <source>
        <dbReference type="SAM" id="MobiDB-lite"/>
    </source>
</evidence>
<name>A0A5B7FQ31_PORTR</name>
<evidence type="ECO:0000313" key="3">
    <source>
        <dbReference type="Proteomes" id="UP000324222"/>
    </source>
</evidence>
<accession>A0A5B7FQ31</accession>
<comment type="caution">
    <text evidence="2">The sequence shown here is derived from an EMBL/GenBank/DDBJ whole genome shotgun (WGS) entry which is preliminary data.</text>
</comment>
<sequence length="130" mass="14887">MKPLFKRKDDAAEQPRSGDKAYEREKRQGMEGQNEARQGGAVGRGGWTKSEQRVRAVREGFNQYVVAGGAVWHRHRRYRTFLARQLRACGVEAYTDTASQHDHLPPELHVAHYTHPLYIHRSNLRPAIVG</sequence>
<keyword evidence="3" id="KW-1185">Reference proteome</keyword>
<dbReference type="AlphaFoldDB" id="A0A5B7FQ31"/>
<gene>
    <name evidence="2" type="ORF">E2C01_040763</name>
</gene>
<organism evidence="2 3">
    <name type="scientific">Portunus trituberculatus</name>
    <name type="common">Swimming crab</name>
    <name type="synonym">Neptunus trituberculatus</name>
    <dbReference type="NCBI Taxonomy" id="210409"/>
    <lineage>
        <taxon>Eukaryota</taxon>
        <taxon>Metazoa</taxon>
        <taxon>Ecdysozoa</taxon>
        <taxon>Arthropoda</taxon>
        <taxon>Crustacea</taxon>
        <taxon>Multicrustacea</taxon>
        <taxon>Malacostraca</taxon>
        <taxon>Eumalacostraca</taxon>
        <taxon>Eucarida</taxon>
        <taxon>Decapoda</taxon>
        <taxon>Pleocyemata</taxon>
        <taxon>Brachyura</taxon>
        <taxon>Eubrachyura</taxon>
        <taxon>Portunoidea</taxon>
        <taxon>Portunidae</taxon>
        <taxon>Portuninae</taxon>
        <taxon>Portunus</taxon>
    </lineage>
</organism>
<protein>
    <submittedName>
        <fullName evidence="2">Uncharacterized protein</fullName>
    </submittedName>
</protein>
<evidence type="ECO:0000313" key="2">
    <source>
        <dbReference type="EMBL" id="MPC47028.1"/>
    </source>
</evidence>
<reference evidence="2 3" key="1">
    <citation type="submission" date="2019-05" db="EMBL/GenBank/DDBJ databases">
        <title>Another draft genome of Portunus trituberculatus and its Hox gene families provides insights of decapod evolution.</title>
        <authorList>
            <person name="Jeong J.-H."/>
            <person name="Song I."/>
            <person name="Kim S."/>
            <person name="Choi T."/>
            <person name="Kim D."/>
            <person name="Ryu S."/>
            <person name="Kim W."/>
        </authorList>
    </citation>
    <scope>NUCLEOTIDE SEQUENCE [LARGE SCALE GENOMIC DNA]</scope>
    <source>
        <tissue evidence="2">Muscle</tissue>
    </source>
</reference>
<dbReference type="Proteomes" id="UP000324222">
    <property type="component" value="Unassembled WGS sequence"/>
</dbReference>
<proteinExistence type="predicted"/>
<feature type="compositionally biased region" description="Basic and acidic residues" evidence="1">
    <location>
        <begin position="1"/>
        <end position="29"/>
    </location>
</feature>
<dbReference type="EMBL" id="VSRR010007507">
    <property type="protein sequence ID" value="MPC47028.1"/>
    <property type="molecule type" value="Genomic_DNA"/>
</dbReference>